<feature type="transmembrane region" description="Helical" evidence="7">
    <location>
        <begin position="282"/>
        <end position="304"/>
    </location>
</feature>
<evidence type="ECO:0000256" key="5">
    <source>
        <dbReference type="ARBA" id="ARBA00022989"/>
    </source>
</evidence>
<evidence type="ECO:0000256" key="1">
    <source>
        <dbReference type="ARBA" id="ARBA00004651"/>
    </source>
</evidence>
<evidence type="ECO:0000313" key="9">
    <source>
        <dbReference type="EMBL" id="MEW9503081.1"/>
    </source>
</evidence>
<dbReference type="InterPro" id="IPR050545">
    <property type="entry name" value="Mycobact_MmpL"/>
</dbReference>
<dbReference type="InterPro" id="IPR004869">
    <property type="entry name" value="MMPL_dom"/>
</dbReference>
<protein>
    <submittedName>
        <fullName evidence="9">MMPL family transporter</fullName>
    </submittedName>
</protein>
<feature type="transmembrane region" description="Helical" evidence="7">
    <location>
        <begin position="994"/>
        <end position="1023"/>
    </location>
</feature>
<gene>
    <name evidence="9" type="ORF">AB1471_14940</name>
</gene>
<feature type="transmembrane region" description="Helical" evidence="7">
    <location>
        <begin position="202"/>
        <end position="225"/>
    </location>
</feature>
<reference evidence="9 10" key="1">
    <citation type="journal article" date="1979" name="Int. J. Syst. Evol. Microbiol.">
        <title>Bacillus globisporus subsp. marinus subsp. nov.</title>
        <authorList>
            <person name="Liu H."/>
        </authorList>
    </citation>
    <scope>NUCLEOTIDE SEQUENCE [LARGE SCALE GENOMIC DNA]</scope>
    <source>
        <strain evidence="9 10">DSM 1297</strain>
    </source>
</reference>
<keyword evidence="3" id="KW-1003">Cell membrane</keyword>
<dbReference type="Gene3D" id="1.20.1640.10">
    <property type="entry name" value="Multidrug efflux transporter AcrB transmembrane domain"/>
    <property type="match status" value="2"/>
</dbReference>
<dbReference type="Gene3D" id="1.10.287.950">
    <property type="entry name" value="Methyl-accepting chemotaxis protein"/>
    <property type="match status" value="2"/>
</dbReference>
<comment type="caution">
    <text evidence="9">The sequence shown here is derived from an EMBL/GenBank/DDBJ whole genome shotgun (WGS) entry which is preliminary data.</text>
</comment>
<feature type="domain" description="SSD" evidence="8">
    <location>
        <begin position="890"/>
        <end position="1023"/>
    </location>
</feature>
<feature type="domain" description="SSD" evidence="8">
    <location>
        <begin position="202"/>
        <end position="331"/>
    </location>
</feature>
<feature type="transmembrane region" description="Helical" evidence="7">
    <location>
        <begin position="892"/>
        <end position="916"/>
    </location>
</feature>
<dbReference type="RefSeq" id="WP_367780570.1">
    <property type="nucleotide sequence ID" value="NZ_JBFMIA010000022.1"/>
</dbReference>
<comment type="subcellular location">
    <subcellularLocation>
        <location evidence="1">Cell membrane</location>
        <topology evidence="1">Multi-pass membrane protein</topology>
    </subcellularLocation>
</comment>
<proteinExistence type="inferred from homology"/>
<feature type="transmembrane region" description="Helical" evidence="7">
    <location>
        <begin position="310"/>
        <end position="332"/>
    </location>
</feature>
<keyword evidence="6 7" id="KW-0472">Membrane</keyword>
<evidence type="ECO:0000256" key="7">
    <source>
        <dbReference type="SAM" id="Phobius"/>
    </source>
</evidence>
<organism evidence="9 10">
    <name type="scientific">Jeotgalibacillus marinus</name>
    <dbReference type="NCBI Taxonomy" id="86667"/>
    <lineage>
        <taxon>Bacteria</taxon>
        <taxon>Bacillati</taxon>
        <taxon>Bacillota</taxon>
        <taxon>Bacilli</taxon>
        <taxon>Bacillales</taxon>
        <taxon>Caryophanaceae</taxon>
        <taxon>Jeotgalibacillus</taxon>
    </lineage>
</organism>
<evidence type="ECO:0000256" key="3">
    <source>
        <dbReference type="ARBA" id="ARBA00022475"/>
    </source>
</evidence>
<evidence type="ECO:0000256" key="6">
    <source>
        <dbReference type="ARBA" id="ARBA00023136"/>
    </source>
</evidence>
<evidence type="ECO:0000259" key="8">
    <source>
        <dbReference type="PROSITE" id="PS50156"/>
    </source>
</evidence>
<evidence type="ECO:0000256" key="2">
    <source>
        <dbReference type="ARBA" id="ARBA00010157"/>
    </source>
</evidence>
<keyword evidence="10" id="KW-1185">Reference proteome</keyword>
<sequence length="1028" mass="112398">MKHIVKLRWLIIPLVLIAVVLIKMIAPDYSELVVEKGSAQIPDSYSVSQAKEILTHLNHTTSTENESMNIVLHQEEKIDDKNMEEINNYIQELESQKEIPISTIDNPIKSEQLKEQMLSEDGTTLIVPLTVNTSEKDLSTIRSDLDQSLEELSIESYVTGEAVITQDMAKSTKEGVVKTEGIAIAFILIVLLLVFRSPVAPIVSILTIGLTYICSLSIIALLSNVWDFPMSNVTQSFLIMVLFGIGTDYNILLFMRFREELDKQETVLEAIKETYRTAGKTVFYSILAVIIGFSALFLSNFNIFQSASAVGLSVLILLILLYTLVPAILAILGPKLFWPTKKITGHKESRLWTFLGTKGTKKPIVTILAILIVMVPNIFLYKGDVSFNSLDEVDPSYASVKGFNLISEKFDEGKTAPVTLVVESDTALNSSGNLSFIEDLTEDITKIDGVKQVYSATRPQSDKLEAFYIKNQTEEVNKGITEANDAINQIQSGLTDASDSLQDSNLSSQADGMDELLNGTQEINNHLDELQKGMQAVQEGINASSSGGEDLQTGLSEINKSTRNLLDATNKALTTYQEIHSGLQGITQSVQPLQSGLSNMVELSKAPGGYVSELGSNYPEIVNDPSYQKLTASTLQLQETLESIEENVLTLSTSLETATDSLDQTNDGLAQIASGQEEIIAGLDQLEEGASALTEGLNKSDDGQRQLVSSVPELQTGIDSIYDGQEQVQSGLNTLDTSLGSLEEGLSTSADGLVSVSEGLDGANDYLYELSKSDTDMFFAPDEALKSDDFNKALEAYMSEDHSISKWTIVLEDDPYSSEAIETVNKIESTVSNAIENEMNLGEARFGLGGVSSNNAALQDITTEDFSRTVILMLSGIAIVLAMIYRSVLLPIYTIISLLLTYFVSINVAEIIFTYWISDTGLTWSVPFFSFILLMALGVDYSIFLLMRFKEYSDISAKDAIITSMKHMGSVIISAVIILTGTFAALYPSNVLTLVQLATVVIIGLIILVFIVLPLLIPSLIAFGRKRS</sequence>
<dbReference type="Proteomes" id="UP001556040">
    <property type="component" value="Unassembled WGS sequence"/>
</dbReference>
<keyword evidence="4 7" id="KW-0812">Transmembrane</keyword>
<dbReference type="PANTHER" id="PTHR33406:SF6">
    <property type="entry name" value="MEMBRANE PROTEIN YDGH-RELATED"/>
    <property type="match status" value="1"/>
</dbReference>
<feature type="transmembrane region" description="Helical" evidence="7">
    <location>
        <begin position="968"/>
        <end position="988"/>
    </location>
</feature>
<dbReference type="InterPro" id="IPR000731">
    <property type="entry name" value="SSD"/>
</dbReference>
<keyword evidence="5 7" id="KW-1133">Transmembrane helix</keyword>
<dbReference type="PROSITE" id="PS50156">
    <property type="entry name" value="SSD"/>
    <property type="match status" value="2"/>
</dbReference>
<evidence type="ECO:0000256" key="4">
    <source>
        <dbReference type="ARBA" id="ARBA00022692"/>
    </source>
</evidence>
<feature type="transmembrane region" description="Helical" evidence="7">
    <location>
        <begin position="866"/>
        <end position="885"/>
    </location>
</feature>
<dbReference type="Pfam" id="PF03176">
    <property type="entry name" value="MMPL"/>
    <property type="match status" value="2"/>
</dbReference>
<dbReference type="PANTHER" id="PTHR33406">
    <property type="entry name" value="MEMBRANE PROTEIN MJ1562-RELATED"/>
    <property type="match status" value="1"/>
</dbReference>
<accession>A0ABV3Q777</accession>
<evidence type="ECO:0000313" key="10">
    <source>
        <dbReference type="Proteomes" id="UP001556040"/>
    </source>
</evidence>
<name>A0ABV3Q777_9BACL</name>
<dbReference type="SUPFAM" id="SSF58104">
    <property type="entry name" value="Methyl-accepting chemotaxis protein (MCP) signaling domain"/>
    <property type="match status" value="1"/>
</dbReference>
<feature type="transmembrane region" description="Helical" evidence="7">
    <location>
        <begin position="7"/>
        <end position="26"/>
    </location>
</feature>
<dbReference type="SUPFAM" id="SSF82866">
    <property type="entry name" value="Multidrug efflux transporter AcrB transmembrane domain"/>
    <property type="match status" value="2"/>
</dbReference>
<feature type="transmembrane region" description="Helical" evidence="7">
    <location>
        <begin position="237"/>
        <end position="255"/>
    </location>
</feature>
<comment type="similarity">
    <text evidence="2">Belongs to the resistance-nodulation-cell division (RND) (TC 2.A.6) family. MmpL subfamily.</text>
</comment>
<feature type="transmembrane region" description="Helical" evidence="7">
    <location>
        <begin position="928"/>
        <end position="947"/>
    </location>
</feature>
<feature type="transmembrane region" description="Helical" evidence="7">
    <location>
        <begin position="176"/>
        <end position="195"/>
    </location>
</feature>
<dbReference type="EMBL" id="JBFMIA010000022">
    <property type="protein sequence ID" value="MEW9503081.1"/>
    <property type="molecule type" value="Genomic_DNA"/>
</dbReference>
<feature type="transmembrane region" description="Helical" evidence="7">
    <location>
        <begin position="364"/>
        <end position="381"/>
    </location>
</feature>